<dbReference type="AlphaFoldDB" id="A0A1L7AG91"/>
<evidence type="ECO:0000313" key="3">
    <source>
        <dbReference type="Proteomes" id="UP000185494"/>
    </source>
</evidence>
<sequence>MRAAPFVTIEQLSIYPQWVAWQEELRQGQEEPTKTPYSPVKWGRAKADDPQTWGTRAQALERLERLPKPYAAYGVGLEFAPLEVPGMAHLALSGVDLDCCRDKETGRIEEWAWEVIRRFNSYTEVSPSGTGVKTFFLHVTADWPLIEPALGPTSKNGRQFKRGTGRHPPAIELYLRARYFAVTGERLDEITNEIRVVPTDDILWVIQDAGPAFKAGGTRPEETIDMGFDIPPGGVFEDQPPPGGDDLMDRLAAAMKRRKKVAARWNGNTEGLEDTSRSGMDMSMMAMLRRVGFKFEECKTILLRWPHGAGSTKAGDDRYWLRMWERGAKPEDMARAETRANMPVIRVVKGSLSHIVDQAEQALIQAGLGLYQRGSMLVRPGIARLSAAKDEMTEAQEAMALGEMAMVEAMTTAAVWEKWDGRTDDWVVADAPKDIARIYMQRVGRWRLPVLAGIIASPTIRKDGSILATEGYDAKTGLLLEFRGQTFPPVPDRPTPQQAEAALQVLIHLIQTFPFEKPSHRSVMLSAILTAVARRSMDTAPLHGFSAHTAGSGKSMLVNIASMIATGQKAPVIAQGDKPEEFEKRLVSMLRQANAIISIDNVNHVLDGDLLNQMLTEPVVRGRILGVSEAPQLISNAFVAATGNNLVLGGDMTRRSLLCVIDPGVERPEHREFAQDPIALIRADRGRYVAAALTILRAYFVAGRPPKNKPLGSFVEWSRMVRDALCWLGEADPVETVEEVRAADPRLERLVAVLEQWSGVIGTAEVSTENVIQHATSQQTATDPEWIKTRREGSPPKMEFRHPEFRAALLRVGGERGAIDSEKLGKWLRSNKGRVANGFRIDNVAPPKKQARWKLEIIKEDQK</sequence>
<accession>A0A1L7AG91</accession>
<organism evidence="2 3">
    <name type="scientific">Roseomonas gilardii</name>
    <dbReference type="NCBI Taxonomy" id="257708"/>
    <lineage>
        <taxon>Bacteria</taxon>
        <taxon>Pseudomonadati</taxon>
        <taxon>Pseudomonadota</taxon>
        <taxon>Alphaproteobacteria</taxon>
        <taxon>Acetobacterales</taxon>
        <taxon>Roseomonadaceae</taxon>
        <taxon>Roseomonas</taxon>
    </lineage>
</organism>
<evidence type="ECO:0008006" key="4">
    <source>
        <dbReference type="Google" id="ProtNLM"/>
    </source>
</evidence>
<evidence type="ECO:0000256" key="1">
    <source>
        <dbReference type="SAM" id="MobiDB-lite"/>
    </source>
</evidence>
<name>A0A1L7AG91_9PROT</name>
<dbReference type="EMBL" id="CP015583">
    <property type="protein sequence ID" value="APT57793.1"/>
    <property type="molecule type" value="Genomic_DNA"/>
</dbReference>
<dbReference type="STRING" id="257708.RGI145_12395"/>
<gene>
    <name evidence="2" type="ORF">RGI145_12395</name>
</gene>
<dbReference type="KEGG" id="rgi:RGI145_12395"/>
<reference evidence="2 3" key="1">
    <citation type="submission" date="2016-05" db="EMBL/GenBank/DDBJ databases">
        <title>Complete Genome and Methylome Analysis of Psychrotrophic Bacterial Isolates from Antarctic Lake Untersee.</title>
        <authorList>
            <person name="Fomenkov A."/>
            <person name="Akimov V.N."/>
            <person name="Vasilyeva L.V."/>
            <person name="Andersen D."/>
            <person name="Vincze T."/>
            <person name="Roberts R.J."/>
        </authorList>
    </citation>
    <scope>NUCLEOTIDE SEQUENCE [LARGE SCALE GENOMIC DNA]</scope>
    <source>
        <strain evidence="2 3">U14-5</strain>
    </source>
</reference>
<dbReference type="Proteomes" id="UP000185494">
    <property type="component" value="Chromosome 1"/>
</dbReference>
<feature type="region of interest" description="Disordered" evidence="1">
    <location>
        <begin position="26"/>
        <end position="48"/>
    </location>
</feature>
<evidence type="ECO:0000313" key="2">
    <source>
        <dbReference type="EMBL" id="APT57793.1"/>
    </source>
</evidence>
<dbReference type="RefSeq" id="WP_083670656.1">
    <property type="nucleotide sequence ID" value="NZ_CP015583.1"/>
</dbReference>
<proteinExistence type="predicted"/>
<protein>
    <recommendedName>
        <fullName evidence="4">DNA primase/polymerase bifunctional N-terminal domain-containing protein</fullName>
    </recommendedName>
</protein>